<keyword evidence="3" id="KW-1185">Reference proteome</keyword>
<feature type="region of interest" description="Disordered" evidence="1">
    <location>
        <begin position="933"/>
        <end position="974"/>
    </location>
</feature>
<organism evidence="2 3">
    <name type="scientific">Rhizoctonia solani</name>
    <dbReference type="NCBI Taxonomy" id="456999"/>
    <lineage>
        <taxon>Eukaryota</taxon>
        <taxon>Fungi</taxon>
        <taxon>Dikarya</taxon>
        <taxon>Basidiomycota</taxon>
        <taxon>Agaricomycotina</taxon>
        <taxon>Agaricomycetes</taxon>
        <taxon>Cantharellales</taxon>
        <taxon>Ceratobasidiaceae</taxon>
        <taxon>Rhizoctonia</taxon>
    </lineage>
</organism>
<name>A0A0K6FSB7_9AGAM</name>
<feature type="compositionally biased region" description="Basic and acidic residues" evidence="1">
    <location>
        <begin position="957"/>
        <end position="968"/>
    </location>
</feature>
<feature type="compositionally biased region" description="Polar residues" evidence="1">
    <location>
        <begin position="699"/>
        <end position="714"/>
    </location>
</feature>
<feature type="region of interest" description="Disordered" evidence="1">
    <location>
        <begin position="402"/>
        <end position="439"/>
    </location>
</feature>
<feature type="region of interest" description="Disordered" evidence="1">
    <location>
        <begin position="273"/>
        <end position="314"/>
    </location>
</feature>
<feature type="region of interest" description="Disordered" evidence="1">
    <location>
        <begin position="124"/>
        <end position="211"/>
    </location>
</feature>
<keyword evidence="2" id="KW-0675">Receptor</keyword>
<gene>
    <name evidence="2" type="ORF">RSOLAG22IIIB_03781</name>
</gene>
<reference evidence="2 3" key="1">
    <citation type="submission" date="2015-07" db="EMBL/GenBank/DDBJ databases">
        <authorList>
            <person name="Noorani M."/>
        </authorList>
    </citation>
    <scope>NUCLEOTIDE SEQUENCE [LARGE SCALE GENOMIC DNA]</scope>
    <source>
        <strain evidence="2">BBA 69670</strain>
    </source>
</reference>
<dbReference type="AlphaFoldDB" id="A0A0K6FSB7"/>
<evidence type="ECO:0000256" key="1">
    <source>
        <dbReference type="SAM" id="MobiDB-lite"/>
    </source>
</evidence>
<feature type="region of interest" description="Disordered" evidence="1">
    <location>
        <begin position="643"/>
        <end position="816"/>
    </location>
</feature>
<feature type="compositionally biased region" description="Basic and acidic residues" evidence="1">
    <location>
        <begin position="153"/>
        <end position="163"/>
    </location>
</feature>
<feature type="compositionally biased region" description="Low complexity" evidence="1">
    <location>
        <begin position="722"/>
        <end position="732"/>
    </location>
</feature>
<accession>A0A0K6FSB7</accession>
<proteinExistence type="predicted"/>
<evidence type="ECO:0000313" key="3">
    <source>
        <dbReference type="Proteomes" id="UP000044841"/>
    </source>
</evidence>
<evidence type="ECO:0000313" key="2">
    <source>
        <dbReference type="EMBL" id="CUA69103.1"/>
    </source>
</evidence>
<protein>
    <submittedName>
        <fullName evidence="2">Nuclear receptor corepressor 2</fullName>
    </submittedName>
</protein>
<feature type="compositionally biased region" description="Basic and acidic residues" evidence="1">
    <location>
        <begin position="643"/>
        <end position="662"/>
    </location>
</feature>
<feature type="compositionally biased region" description="Basic residues" evidence="1">
    <location>
        <begin position="663"/>
        <end position="673"/>
    </location>
</feature>
<sequence>MPAFSRLQLAQALLEYDNEELPPEAPRRSAHDSAIFAHLRRARGPPRPTTTIYEGEVPRQSANHLAVQLPHDGEAVETELGSGFRGSVGARRSLDIQSALQTRKSIDVLRSDWGDKRASRVEASELGYLGTPDEDEDAPEGGMDLSSWGLDKFVVKPDQEKQGSKSRQGTSDRRVSVMSRSPSDALPNPFARMPTPADNASALPERPKHAYRHSDFGAGGAFLDAQRSQDNLAHDALKDRRRSVANPLDLEEYRANGPHVPLEKRRQSVGVLPSESVPFPSTSSPAPLADNNDEDLPNPFALPPPNPDRLSRFDPKARHSLSQVQLHEGEGDAVSMRTGTMREGTAHLRTYSNASLGSRVLLDDFKDDGASYMTGRPLDAPGNKPMSRMEILRPKVLVMPSPLQGSQPQSNQNAGRAGFMLSSDGTPLPPGATPGARPGARALTGVGASRSTQSLAAEFTPNPRTTMSLSQLTFRNNLVVDGSRDVAYNDIDQQLRRATAEGEQVEQTWDDYDAETEAPPPERPAGRLYGRSLMDDLQDRKAQLHGRQRVFRGDNRPAMMDRGQIRRQSTLIDATTLQPRPVTVFPHGPITANTEQRPNVNRASTIQPLLNFGSEEPGRAANSKSVFGVDTLWEKEMAKLREMQEQQKLDEETQRTREDDKQRRKLKKGKKGKGKNEVPASSPTVADATESPSAPELNRLSSAPPTLPNITPLNKQAPPASPGESESSLPAANHRRRSVATLDAGGWFAGSSDGEEEAGGKPDSGPRAFPVSGGRDEDSDDDVPLTNIKVRAPESDEDEDAPLSNLKPRQSVLLPDLKPASTLDFATSLGLAPELTQTKAGKEDDSDDEVPLAIRRQTIMLPQSSNNKPAAENDDSDDDEKPLGLRLSQAPNAAQQRRQTEYQQMMLMQQQQQQLMMQQQAMRASMFNTSMLSFQPHMGGPGSVHSFGAPVPAQDPKLTRVDQWRHDVSGGNDP</sequence>
<feature type="compositionally biased region" description="Polar residues" evidence="1">
    <location>
        <begin position="403"/>
        <end position="414"/>
    </location>
</feature>
<dbReference type="EMBL" id="CYGV01000668">
    <property type="protein sequence ID" value="CUA69103.1"/>
    <property type="molecule type" value="Genomic_DNA"/>
</dbReference>
<feature type="region of interest" description="Disordered" evidence="1">
    <location>
        <begin position="829"/>
        <end position="899"/>
    </location>
</feature>
<dbReference type="Proteomes" id="UP000044841">
    <property type="component" value="Unassembled WGS sequence"/>
</dbReference>